<keyword evidence="7" id="KW-1185">Reference proteome</keyword>
<evidence type="ECO:0000313" key="7">
    <source>
        <dbReference type="Proteomes" id="UP001190700"/>
    </source>
</evidence>
<dbReference type="Pfam" id="PF00588">
    <property type="entry name" value="SpoU_methylase"/>
    <property type="match status" value="1"/>
</dbReference>
<dbReference type="InterPro" id="IPR029028">
    <property type="entry name" value="Alpha/beta_knot_MTases"/>
</dbReference>
<name>A0AAE0FRM9_9CHLO</name>
<dbReference type="CDD" id="cd18092">
    <property type="entry name" value="SpoU-like_TrmH"/>
    <property type="match status" value="1"/>
</dbReference>
<feature type="region of interest" description="Disordered" evidence="4">
    <location>
        <begin position="1"/>
        <end position="89"/>
    </location>
</feature>
<dbReference type="PANTHER" id="PTHR43453:SF3">
    <property type="entry name" value="TRNA_RRNA METHYLTRANSFERASE SPOU TYPE DOMAIN-CONTAINING PROTEIN"/>
    <property type="match status" value="1"/>
</dbReference>
<keyword evidence="3" id="KW-0808">Transferase</keyword>
<dbReference type="GO" id="GO:0008173">
    <property type="term" value="F:RNA methyltransferase activity"/>
    <property type="evidence" value="ECO:0007669"/>
    <property type="project" value="InterPro"/>
</dbReference>
<dbReference type="Proteomes" id="UP001190700">
    <property type="component" value="Unassembled WGS sequence"/>
</dbReference>
<evidence type="ECO:0000256" key="1">
    <source>
        <dbReference type="ARBA" id="ARBA00022555"/>
    </source>
</evidence>
<dbReference type="EMBL" id="LGRX02014509">
    <property type="protein sequence ID" value="KAK3264492.1"/>
    <property type="molecule type" value="Genomic_DNA"/>
</dbReference>
<reference evidence="6 7" key="1">
    <citation type="journal article" date="2015" name="Genome Biol. Evol.">
        <title>Comparative Genomics of a Bacterivorous Green Alga Reveals Evolutionary Causalities and Consequences of Phago-Mixotrophic Mode of Nutrition.</title>
        <authorList>
            <person name="Burns J.A."/>
            <person name="Paasch A."/>
            <person name="Narechania A."/>
            <person name="Kim E."/>
        </authorList>
    </citation>
    <scope>NUCLEOTIDE SEQUENCE [LARGE SCALE GENOMIC DNA]</scope>
    <source>
        <strain evidence="6 7">PLY_AMNH</strain>
    </source>
</reference>
<dbReference type="AlphaFoldDB" id="A0AAE0FRM9"/>
<feature type="compositionally biased region" description="Basic residues" evidence="4">
    <location>
        <begin position="13"/>
        <end position="26"/>
    </location>
</feature>
<evidence type="ECO:0000259" key="5">
    <source>
        <dbReference type="Pfam" id="PF00588"/>
    </source>
</evidence>
<dbReference type="GO" id="GO:0000049">
    <property type="term" value="F:tRNA binding"/>
    <property type="evidence" value="ECO:0007669"/>
    <property type="project" value="UniProtKB-KW"/>
</dbReference>
<feature type="compositionally biased region" description="Polar residues" evidence="4">
    <location>
        <begin position="40"/>
        <end position="49"/>
    </location>
</feature>
<organism evidence="6 7">
    <name type="scientific">Cymbomonas tetramitiformis</name>
    <dbReference type="NCBI Taxonomy" id="36881"/>
    <lineage>
        <taxon>Eukaryota</taxon>
        <taxon>Viridiplantae</taxon>
        <taxon>Chlorophyta</taxon>
        <taxon>Pyramimonadophyceae</taxon>
        <taxon>Pyramimonadales</taxon>
        <taxon>Pyramimonadaceae</taxon>
        <taxon>Cymbomonas</taxon>
    </lineage>
</organism>
<proteinExistence type="predicted"/>
<dbReference type="GO" id="GO:0002938">
    <property type="term" value="P:tRNA guanine ribose methylation"/>
    <property type="evidence" value="ECO:0007669"/>
    <property type="project" value="TreeGrafter"/>
</dbReference>
<keyword evidence="2" id="KW-0489">Methyltransferase</keyword>
<accession>A0AAE0FRM9</accession>
<gene>
    <name evidence="6" type="ORF">CYMTET_26774</name>
</gene>
<feature type="compositionally biased region" description="Polar residues" evidence="4">
    <location>
        <begin position="75"/>
        <end position="87"/>
    </location>
</feature>
<dbReference type="InterPro" id="IPR029026">
    <property type="entry name" value="tRNA_m1G_MTases_N"/>
</dbReference>
<dbReference type="InterPro" id="IPR001537">
    <property type="entry name" value="SpoU_MeTrfase"/>
</dbReference>
<protein>
    <recommendedName>
        <fullName evidence="5">tRNA/rRNA methyltransferase SpoU type domain-containing protein</fullName>
    </recommendedName>
</protein>
<dbReference type="InterPro" id="IPR033671">
    <property type="entry name" value="TrmH"/>
</dbReference>
<dbReference type="Gene3D" id="3.40.1280.10">
    <property type="match status" value="1"/>
</dbReference>
<keyword evidence="1" id="KW-0694">RNA-binding</keyword>
<evidence type="ECO:0000313" key="6">
    <source>
        <dbReference type="EMBL" id="KAK3264492.1"/>
    </source>
</evidence>
<sequence>MTHRVKPPEAFTRKQKSKPSTKRKCTHCIESFTPPPDMQGQMSSDSETASKLRKRRIVTEEDDLQSEIEIREKSNSPTGAESCSEAQGTDAVMVEGEPEEAEGPEDDAAQALGPRRLRKAETALQWRTSQILLVLERAYDAHNHLAVLRTAESLGIQHVWIVDPVEMLRGRGAGTLKDRGLGGIEDTGRIGVDSSSALVRRIARQNGDWLSIRHFSSPNECINALRADGRQIWVAELGQDAEPLGATATRPLPDRMALVIGREADGVSADVLKAADRRIYLPLRGLSESLNVSVAAAMLLQQLFWLYPSAIGAMADEERCALRKDWYLKLAKTPSQRQEYLKWVDNPPMPFSDLRRPEEHRIDWVNPRVKKRIQAKEDQLVREA</sequence>
<evidence type="ECO:0000256" key="2">
    <source>
        <dbReference type="ARBA" id="ARBA00022603"/>
    </source>
</evidence>
<evidence type="ECO:0000256" key="4">
    <source>
        <dbReference type="SAM" id="MobiDB-lite"/>
    </source>
</evidence>
<feature type="domain" description="tRNA/rRNA methyltransferase SpoU type" evidence="5">
    <location>
        <begin position="192"/>
        <end position="300"/>
    </location>
</feature>
<keyword evidence="1" id="KW-0820">tRNA-binding</keyword>
<evidence type="ECO:0000256" key="3">
    <source>
        <dbReference type="ARBA" id="ARBA00022679"/>
    </source>
</evidence>
<comment type="caution">
    <text evidence="6">The sequence shown here is derived from an EMBL/GenBank/DDBJ whole genome shotgun (WGS) entry which is preliminary data.</text>
</comment>
<dbReference type="PANTHER" id="PTHR43453">
    <property type="entry name" value="RRNA METHYLASE-LIKE"/>
    <property type="match status" value="1"/>
</dbReference>
<dbReference type="SUPFAM" id="SSF75217">
    <property type="entry name" value="alpha/beta knot"/>
    <property type="match status" value="1"/>
</dbReference>